<evidence type="ECO:0000256" key="9">
    <source>
        <dbReference type="ARBA" id="ARBA00023012"/>
    </source>
</evidence>
<dbReference type="Pfam" id="PF00672">
    <property type="entry name" value="HAMP"/>
    <property type="match status" value="1"/>
</dbReference>
<sequence length="465" mass="49294">MRWLPRSLRSRITVAVAVLVTVVVALAGLVIVARIDHRDRTDVDRQLAARVEKGDQDAEKLLDQRGHPDAGQGGDDYGGLLAGSQSLVRLISGGKVVAQHGETPTAPLPPPARDGYRTVDTGGQTWRSLTRPLDTGGYRLEVLQDIDPIERRLADNTAIVAAVTLFAALATAGGVWLLTRIILQPLERLRTGALAISADTAGPQLPAAERPQEVADLSRALNGMLDQLRTSMESTRRFTADAGHELRTPLTSIGVTLETLQRNPGLPTAQRARALEAMSAEHRRITALLTGLQTLARGDAHALPERSRVVVGELLDTAVARAARRHPATTYRLSADVPAPVHVDGWPVGLRLAVDNLLDNAALHGRPGGDVEVRLTGDAGTVRIGVGDDGPGIPAGQRHAMTERFTRGARTRSPGSGLGLALVDQQAHLHHGTLHLGVSRGGGLEATLALPAAEGEEPHGQPTQD</sequence>
<evidence type="ECO:0000256" key="5">
    <source>
        <dbReference type="ARBA" id="ARBA00022679"/>
    </source>
</evidence>
<dbReference type="SMART" id="SM00388">
    <property type="entry name" value="HisKA"/>
    <property type="match status" value="1"/>
</dbReference>
<evidence type="ECO:0000256" key="8">
    <source>
        <dbReference type="ARBA" id="ARBA00022989"/>
    </source>
</evidence>
<feature type="region of interest" description="Disordered" evidence="11">
    <location>
        <begin position="100"/>
        <end position="126"/>
    </location>
</feature>
<dbReference type="PROSITE" id="PS50885">
    <property type="entry name" value="HAMP"/>
    <property type="match status" value="1"/>
</dbReference>
<dbReference type="SMART" id="SM00304">
    <property type="entry name" value="HAMP"/>
    <property type="match status" value="1"/>
</dbReference>
<dbReference type="PANTHER" id="PTHR45436:SF5">
    <property type="entry name" value="SENSOR HISTIDINE KINASE TRCS"/>
    <property type="match status" value="1"/>
</dbReference>
<dbReference type="SMART" id="SM00387">
    <property type="entry name" value="HATPase_c"/>
    <property type="match status" value="1"/>
</dbReference>
<dbReference type="Pfam" id="PF00512">
    <property type="entry name" value="HisKA"/>
    <property type="match status" value="1"/>
</dbReference>
<evidence type="ECO:0000313" key="16">
    <source>
        <dbReference type="Proteomes" id="UP001601303"/>
    </source>
</evidence>
<accession>A0ABW6M475</accession>
<dbReference type="InterPro" id="IPR050428">
    <property type="entry name" value="TCS_sensor_his_kinase"/>
</dbReference>
<evidence type="ECO:0000313" key="15">
    <source>
        <dbReference type="EMBL" id="MFE9600948.1"/>
    </source>
</evidence>
<dbReference type="SUPFAM" id="SSF158472">
    <property type="entry name" value="HAMP domain-like"/>
    <property type="match status" value="1"/>
</dbReference>
<dbReference type="SUPFAM" id="SSF47384">
    <property type="entry name" value="Homodimeric domain of signal transducing histidine kinase"/>
    <property type="match status" value="1"/>
</dbReference>
<gene>
    <name evidence="15" type="ORF">ACFYNQ_20560</name>
</gene>
<dbReference type="InterPro" id="IPR003660">
    <property type="entry name" value="HAMP_dom"/>
</dbReference>
<dbReference type="PANTHER" id="PTHR45436">
    <property type="entry name" value="SENSOR HISTIDINE KINASE YKOH"/>
    <property type="match status" value="1"/>
</dbReference>
<evidence type="ECO:0000256" key="12">
    <source>
        <dbReference type="SAM" id="Phobius"/>
    </source>
</evidence>
<dbReference type="Gene3D" id="1.10.287.130">
    <property type="match status" value="1"/>
</dbReference>
<name>A0ABW6M475_9ACTN</name>
<evidence type="ECO:0000256" key="1">
    <source>
        <dbReference type="ARBA" id="ARBA00000085"/>
    </source>
</evidence>
<keyword evidence="5" id="KW-0808">Transferase</keyword>
<dbReference type="InterPro" id="IPR036890">
    <property type="entry name" value="HATPase_C_sf"/>
</dbReference>
<dbReference type="Gene3D" id="3.30.565.10">
    <property type="entry name" value="Histidine kinase-like ATPase, C-terminal domain"/>
    <property type="match status" value="1"/>
</dbReference>
<feature type="compositionally biased region" description="Basic and acidic residues" evidence="11">
    <location>
        <begin position="54"/>
        <end position="68"/>
    </location>
</feature>
<evidence type="ECO:0000259" key="13">
    <source>
        <dbReference type="PROSITE" id="PS50109"/>
    </source>
</evidence>
<dbReference type="Gene3D" id="6.10.340.10">
    <property type="match status" value="1"/>
</dbReference>
<keyword evidence="7" id="KW-0418">Kinase</keyword>
<comment type="caution">
    <text evidence="15">The sequence shown here is derived from an EMBL/GenBank/DDBJ whole genome shotgun (WGS) entry which is preliminary data.</text>
</comment>
<reference evidence="15 16" key="1">
    <citation type="submission" date="2024-10" db="EMBL/GenBank/DDBJ databases">
        <title>The Natural Products Discovery Center: Release of the First 8490 Sequenced Strains for Exploring Actinobacteria Biosynthetic Diversity.</title>
        <authorList>
            <person name="Kalkreuter E."/>
            <person name="Kautsar S.A."/>
            <person name="Yang D."/>
            <person name="Bader C.D."/>
            <person name="Teijaro C.N."/>
            <person name="Fluegel L."/>
            <person name="Davis C.M."/>
            <person name="Simpson J.R."/>
            <person name="Lauterbach L."/>
            <person name="Steele A.D."/>
            <person name="Gui C."/>
            <person name="Meng S."/>
            <person name="Li G."/>
            <person name="Viehrig K."/>
            <person name="Ye F."/>
            <person name="Su P."/>
            <person name="Kiefer A.F."/>
            <person name="Nichols A."/>
            <person name="Cepeda A.J."/>
            <person name="Yan W."/>
            <person name="Fan B."/>
            <person name="Jiang Y."/>
            <person name="Adhikari A."/>
            <person name="Zheng C.-J."/>
            <person name="Schuster L."/>
            <person name="Cowan T.M."/>
            <person name="Smanski M.J."/>
            <person name="Chevrette M.G."/>
            <person name="De Carvalho L.P.S."/>
            <person name="Shen B."/>
        </authorList>
    </citation>
    <scope>NUCLEOTIDE SEQUENCE [LARGE SCALE GENOMIC DNA]</scope>
    <source>
        <strain evidence="15 16">NPDC006488</strain>
    </source>
</reference>
<evidence type="ECO:0000259" key="14">
    <source>
        <dbReference type="PROSITE" id="PS50885"/>
    </source>
</evidence>
<feature type="transmembrane region" description="Helical" evidence="12">
    <location>
        <begin position="158"/>
        <end position="178"/>
    </location>
</feature>
<dbReference type="InterPro" id="IPR003661">
    <property type="entry name" value="HisK_dim/P_dom"/>
</dbReference>
<dbReference type="GO" id="GO:0005524">
    <property type="term" value="F:ATP binding"/>
    <property type="evidence" value="ECO:0007669"/>
    <property type="project" value="UniProtKB-KW"/>
</dbReference>
<comment type="catalytic activity">
    <reaction evidence="1">
        <text>ATP + protein L-histidine = ADP + protein N-phospho-L-histidine.</text>
        <dbReference type="EC" id="2.7.13.3"/>
    </reaction>
</comment>
<keyword evidence="10 12" id="KW-0472">Membrane</keyword>
<organism evidence="15 16">
    <name type="scientific">Streptomyces hokutonensis</name>
    <dbReference type="NCBI Taxonomy" id="1306990"/>
    <lineage>
        <taxon>Bacteria</taxon>
        <taxon>Bacillati</taxon>
        <taxon>Actinomycetota</taxon>
        <taxon>Actinomycetes</taxon>
        <taxon>Kitasatosporales</taxon>
        <taxon>Streptomycetaceae</taxon>
        <taxon>Streptomyces</taxon>
    </lineage>
</organism>
<dbReference type="PROSITE" id="PS50109">
    <property type="entry name" value="HIS_KIN"/>
    <property type="match status" value="1"/>
</dbReference>
<dbReference type="EMBL" id="JBIAHM010000007">
    <property type="protein sequence ID" value="MFE9600948.1"/>
    <property type="molecule type" value="Genomic_DNA"/>
</dbReference>
<keyword evidence="6 12" id="KW-0812">Transmembrane</keyword>
<dbReference type="SUPFAM" id="SSF55874">
    <property type="entry name" value="ATPase domain of HSP90 chaperone/DNA topoisomerase II/histidine kinase"/>
    <property type="match status" value="1"/>
</dbReference>
<evidence type="ECO:0000256" key="7">
    <source>
        <dbReference type="ARBA" id="ARBA00022777"/>
    </source>
</evidence>
<evidence type="ECO:0000256" key="6">
    <source>
        <dbReference type="ARBA" id="ARBA00022692"/>
    </source>
</evidence>
<feature type="transmembrane region" description="Helical" evidence="12">
    <location>
        <begin position="12"/>
        <end position="35"/>
    </location>
</feature>
<keyword evidence="8 12" id="KW-1133">Transmembrane helix</keyword>
<evidence type="ECO:0000256" key="4">
    <source>
        <dbReference type="ARBA" id="ARBA00022553"/>
    </source>
</evidence>
<proteinExistence type="predicted"/>
<keyword evidence="4" id="KW-0597">Phosphoprotein</keyword>
<dbReference type="PRINTS" id="PR00344">
    <property type="entry name" value="BCTRLSENSOR"/>
</dbReference>
<feature type="domain" description="Histidine kinase" evidence="13">
    <location>
        <begin position="241"/>
        <end position="454"/>
    </location>
</feature>
<evidence type="ECO:0000256" key="2">
    <source>
        <dbReference type="ARBA" id="ARBA00004236"/>
    </source>
</evidence>
<feature type="region of interest" description="Disordered" evidence="11">
    <location>
        <begin position="54"/>
        <end position="76"/>
    </location>
</feature>
<dbReference type="InterPro" id="IPR003594">
    <property type="entry name" value="HATPase_dom"/>
</dbReference>
<dbReference type="InterPro" id="IPR004358">
    <property type="entry name" value="Sig_transdc_His_kin-like_C"/>
</dbReference>
<dbReference type="CDD" id="cd00075">
    <property type="entry name" value="HATPase"/>
    <property type="match status" value="1"/>
</dbReference>
<keyword evidence="15" id="KW-0067">ATP-binding</keyword>
<evidence type="ECO:0000256" key="11">
    <source>
        <dbReference type="SAM" id="MobiDB-lite"/>
    </source>
</evidence>
<keyword evidence="9" id="KW-0902">Two-component regulatory system</keyword>
<dbReference type="InterPro" id="IPR005467">
    <property type="entry name" value="His_kinase_dom"/>
</dbReference>
<dbReference type="CDD" id="cd00082">
    <property type="entry name" value="HisKA"/>
    <property type="match status" value="1"/>
</dbReference>
<feature type="domain" description="HAMP" evidence="14">
    <location>
        <begin position="180"/>
        <end position="233"/>
    </location>
</feature>
<protein>
    <recommendedName>
        <fullName evidence="3">histidine kinase</fullName>
        <ecNumber evidence="3">2.7.13.3</ecNumber>
    </recommendedName>
</protein>
<dbReference type="Pfam" id="PF02518">
    <property type="entry name" value="HATPase_c"/>
    <property type="match status" value="1"/>
</dbReference>
<keyword evidence="16" id="KW-1185">Reference proteome</keyword>
<evidence type="ECO:0000256" key="3">
    <source>
        <dbReference type="ARBA" id="ARBA00012438"/>
    </source>
</evidence>
<evidence type="ECO:0000256" key="10">
    <source>
        <dbReference type="ARBA" id="ARBA00023136"/>
    </source>
</evidence>
<dbReference type="RefSeq" id="WP_388107804.1">
    <property type="nucleotide sequence ID" value="NZ_JBIAHM010000007.1"/>
</dbReference>
<dbReference type="Proteomes" id="UP001601303">
    <property type="component" value="Unassembled WGS sequence"/>
</dbReference>
<dbReference type="EC" id="2.7.13.3" evidence="3"/>
<comment type="subcellular location">
    <subcellularLocation>
        <location evidence="2">Cell membrane</location>
    </subcellularLocation>
</comment>
<dbReference type="InterPro" id="IPR036097">
    <property type="entry name" value="HisK_dim/P_sf"/>
</dbReference>
<keyword evidence="15" id="KW-0547">Nucleotide-binding</keyword>